<feature type="region of interest" description="Disordered" evidence="1">
    <location>
        <begin position="289"/>
        <end position="316"/>
    </location>
</feature>
<gene>
    <name evidence="3" type="ORF">P170DRAFT_423308</name>
</gene>
<proteinExistence type="predicted"/>
<dbReference type="RefSeq" id="XP_024707738.1">
    <property type="nucleotide sequence ID" value="XM_024847497.1"/>
</dbReference>
<reference evidence="3 4" key="1">
    <citation type="submission" date="2016-12" db="EMBL/GenBank/DDBJ databases">
        <title>The genomes of Aspergillus section Nigri reveals drivers in fungal speciation.</title>
        <authorList>
            <consortium name="DOE Joint Genome Institute"/>
            <person name="Vesth T.C."/>
            <person name="Nybo J."/>
            <person name="Theobald S."/>
            <person name="Brandl J."/>
            <person name="Frisvad J.C."/>
            <person name="Nielsen K.F."/>
            <person name="Lyhne E.K."/>
            <person name="Kogle M.E."/>
            <person name="Kuo A."/>
            <person name="Riley R."/>
            <person name="Clum A."/>
            <person name="Nolan M."/>
            <person name="Lipzen A."/>
            <person name="Salamov A."/>
            <person name="Henrissat B."/>
            <person name="Wiebenga A."/>
            <person name="De Vries R.P."/>
            <person name="Grigoriev I.V."/>
            <person name="Mortensen U.H."/>
            <person name="Andersen M.R."/>
            <person name="Baker S.E."/>
        </authorList>
    </citation>
    <scope>NUCLEOTIDE SEQUENCE [LARGE SCALE GENOMIC DNA]</scope>
    <source>
        <strain evidence="3 4">IBT 23096</strain>
    </source>
</reference>
<feature type="compositionally biased region" description="Polar residues" evidence="1">
    <location>
        <begin position="637"/>
        <end position="648"/>
    </location>
</feature>
<dbReference type="EMBL" id="MSFO01000002">
    <property type="protein sequence ID" value="PLB52436.1"/>
    <property type="molecule type" value="Genomic_DNA"/>
</dbReference>
<evidence type="ECO:0000256" key="1">
    <source>
        <dbReference type="SAM" id="MobiDB-lite"/>
    </source>
</evidence>
<evidence type="ECO:0000313" key="4">
    <source>
        <dbReference type="Proteomes" id="UP000234275"/>
    </source>
</evidence>
<feature type="compositionally biased region" description="Basic and acidic residues" evidence="1">
    <location>
        <begin position="389"/>
        <end position="403"/>
    </location>
</feature>
<feature type="region of interest" description="Disordered" evidence="1">
    <location>
        <begin position="563"/>
        <end position="659"/>
    </location>
</feature>
<feature type="region of interest" description="Disordered" evidence="1">
    <location>
        <begin position="362"/>
        <end position="452"/>
    </location>
</feature>
<feature type="compositionally biased region" description="Gly residues" evidence="1">
    <location>
        <begin position="305"/>
        <end position="316"/>
    </location>
</feature>
<evidence type="ECO:0000259" key="2">
    <source>
        <dbReference type="SMART" id="SM00355"/>
    </source>
</evidence>
<feature type="compositionally biased region" description="Polar residues" evidence="1">
    <location>
        <begin position="407"/>
        <end position="440"/>
    </location>
</feature>
<dbReference type="SMART" id="SM00355">
    <property type="entry name" value="ZnF_C2H2"/>
    <property type="match status" value="2"/>
</dbReference>
<feature type="compositionally biased region" description="Low complexity" evidence="1">
    <location>
        <begin position="27"/>
        <end position="44"/>
    </location>
</feature>
<feature type="compositionally biased region" description="Low complexity" evidence="1">
    <location>
        <begin position="649"/>
        <end position="658"/>
    </location>
</feature>
<feature type="domain" description="C2H2-type" evidence="2">
    <location>
        <begin position="181"/>
        <end position="208"/>
    </location>
</feature>
<feature type="compositionally biased region" description="Polar residues" evidence="1">
    <location>
        <begin position="362"/>
        <end position="382"/>
    </location>
</feature>
<feature type="compositionally biased region" description="Polar residues" evidence="1">
    <location>
        <begin position="610"/>
        <end position="629"/>
    </location>
</feature>
<keyword evidence="4" id="KW-1185">Reference proteome</keyword>
<name>A0A2I2GHS4_9EURO</name>
<feature type="domain" description="C2H2-type" evidence="2">
    <location>
        <begin position="214"/>
        <end position="238"/>
    </location>
</feature>
<dbReference type="InterPro" id="IPR013087">
    <property type="entry name" value="Znf_C2H2_type"/>
</dbReference>
<comment type="caution">
    <text evidence="3">The sequence shown here is derived from an EMBL/GenBank/DDBJ whole genome shotgun (WGS) entry which is preliminary data.</text>
</comment>
<dbReference type="Proteomes" id="UP000234275">
    <property type="component" value="Unassembled WGS sequence"/>
</dbReference>
<sequence length="941" mass="104117">MYRPFRIPNYNDYSPGYLMPPGLHDGSTMPSQSSVQSPMSPSSSLGPDHAQGSILSLEVPQLLPDDLSHSLMGISSRLANEYPNNDEEFSFDDVLGTSPRTQQPLCPPQIDASSDLLERLRSDLENVGATVQEIVSQLDVPQLYDIKDLLKRRFSRFETTIQTRIECEEQPSPSCRAKDRYLCKLCKPENRRVYTLRGTFKRHVSGVHQHEFQFRCPFSCHWTTFRRDKVHTHLRIAHKWPGRLSRDQMNRLERRLPPPTMCDICYCLVETWDEYFTCVATHCRLRENDSTDTSASQSRRSSGDSGSGANGGSGNFHGNGFPGGFYNGFQFGGGGGQTNGGSYYSSTDQHYFSQASSYSNEMDSASLSGRSPSALGSGSESPVSFRRQTSHDPVFKQQSKVEEINGETGTTPVYPQSLQRSATESPRSSTDVGSDGQSPSKAPPRSKIQSADVPFRVNNLGSLLKRHSQRPVSPASDAIDKKECKICGHIMSDCTSCHSLQLNADKCHLCIDGSCQKVSLKTHQLPNCGLNDAAVDQATDCTHPADVTMQVSEKSLQRLPQVSQAYGDSEPTAKHPRRTRDDAVILPGTSSQKAVHPPTSTVSTEDRKSNQTGFFDISTQNTSDDSSSMMLIPKDLSPSTGKALTSGPQQQQQESSSETRLLPYPLIVAKYPSNLHHGLGIYGYQRPMLNPNKTLAVEMTLPYRVPPGGCLQQRPGIFLSTDMTASIRHGRAKGSSGTHSCISGKFMQHYRTSTPRDAESLEDHQDKGSKSLELVTQSFFVLNQRLECLNYPVPTNRPVPAKHILSRKKYNALRTKLQVIVEILALHKSSRAPILDPEESSISYLKSIVPTGSYLKSPVFDFDLSRLDIHSSLPLLSETLSLLQTSPKGNTSTKLTDYIYDPDDEVDLMLRYLTPLLMKLLRMPTLPIDTATTAAATMLEI</sequence>
<dbReference type="OrthoDB" id="4501248at2759"/>
<feature type="region of interest" description="Disordered" evidence="1">
    <location>
        <begin position="21"/>
        <end position="51"/>
    </location>
</feature>
<feature type="compositionally biased region" description="Low complexity" evidence="1">
    <location>
        <begin position="291"/>
        <end position="304"/>
    </location>
</feature>
<dbReference type="VEuPathDB" id="FungiDB:P170DRAFT_423308"/>
<evidence type="ECO:0000313" key="3">
    <source>
        <dbReference type="EMBL" id="PLB52436.1"/>
    </source>
</evidence>
<feature type="compositionally biased region" description="Polar residues" evidence="1">
    <location>
        <begin position="588"/>
        <end position="603"/>
    </location>
</feature>
<protein>
    <recommendedName>
        <fullName evidence="2">C2H2-type domain-containing protein</fullName>
    </recommendedName>
</protein>
<accession>A0A2I2GHS4</accession>
<dbReference type="AlphaFoldDB" id="A0A2I2GHS4"/>
<dbReference type="GeneID" id="36555196"/>
<organism evidence="3 4">
    <name type="scientific">Aspergillus steynii IBT 23096</name>
    <dbReference type="NCBI Taxonomy" id="1392250"/>
    <lineage>
        <taxon>Eukaryota</taxon>
        <taxon>Fungi</taxon>
        <taxon>Dikarya</taxon>
        <taxon>Ascomycota</taxon>
        <taxon>Pezizomycotina</taxon>
        <taxon>Eurotiomycetes</taxon>
        <taxon>Eurotiomycetidae</taxon>
        <taxon>Eurotiales</taxon>
        <taxon>Aspergillaceae</taxon>
        <taxon>Aspergillus</taxon>
        <taxon>Aspergillus subgen. Circumdati</taxon>
    </lineage>
</organism>